<reference evidence="2" key="1">
    <citation type="submission" date="2014-05" db="EMBL/GenBank/DDBJ databases">
        <title>The transcriptome of the halophilic microalga Tetraselmis sp. GSL018 isolated from the Great Salt Lake, Utah.</title>
        <authorList>
            <person name="Jinkerson R.E."/>
            <person name="D'Adamo S."/>
            <person name="Posewitz M.C."/>
        </authorList>
    </citation>
    <scope>NUCLEOTIDE SEQUENCE</scope>
    <source>
        <strain evidence="2">GSL018</strain>
    </source>
</reference>
<proteinExistence type="predicted"/>
<evidence type="ECO:0000259" key="1">
    <source>
        <dbReference type="SMART" id="SM00642"/>
    </source>
</evidence>
<dbReference type="InterPro" id="IPR048650">
    <property type="entry name" value="ISOA1-3-like_C"/>
</dbReference>
<feature type="domain" description="Glycosyl hydrolase family 13 catalytic" evidence="1">
    <location>
        <begin position="13"/>
        <end position="355"/>
    </location>
</feature>
<dbReference type="Gene3D" id="2.60.40.1180">
    <property type="entry name" value="Golgi alpha-mannosidase II"/>
    <property type="match status" value="1"/>
</dbReference>
<dbReference type="SUPFAM" id="SSF51011">
    <property type="entry name" value="Glycosyl hydrolase domain"/>
    <property type="match status" value="1"/>
</dbReference>
<dbReference type="Gene3D" id="3.20.20.80">
    <property type="entry name" value="Glycosidases"/>
    <property type="match status" value="1"/>
</dbReference>
<dbReference type="AlphaFoldDB" id="A0A061RKG9"/>
<dbReference type="InterPro" id="IPR006047">
    <property type="entry name" value="GH13_cat_dom"/>
</dbReference>
<name>A0A061RKG9_9CHLO</name>
<dbReference type="Pfam" id="PF21156">
    <property type="entry name" value="ISOA1-3_C"/>
    <property type="match status" value="1"/>
</dbReference>
<dbReference type="InterPro" id="IPR013780">
    <property type="entry name" value="Glyco_hydro_b"/>
</dbReference>
<dbReference type="EMBL" id="GBEZ01013489">
    <property type="protein sequence ID" value="JAC72498.1"/>
    <property type="molecule type" value="Transcribed_RNA"/>
</dbReference>
<gene>
    <name evidence="2" type="primary">TREX</name>
    <name evidence="2" type="ORF">TSPGSL018_31187</name>
</gene>
<organism evidence="2">
    <name type="scientific">Tetraselmis sp. GSL018</name>
    <dbReference type="NCBI Taxonomy" id="582737"/>
    <lineage>
        <taxon>Eukaryota</taxon>
        <taxon>Viridiplantae</taxon>
        <taxon>Chlorophyta</taxon>
        <taxon>core chlorophytes</taxon>
        <taxon>Chlorodendrophyceae</taxon>
        <taxon>Chlorodendrales</taxon>
        <taxon>Chlorodendraceae</taxon>
        <taxon>Tetraselmis</taxon>
    </lineage>
</organism>
<dbReference type="SMART" id="SM00642">
    <property type="entry name" value="Aamy"/>
    <property type="match status" value="1"/>
</dbReference>
<evidence type="ECO:0000313" key="2">
    <source>
        <dbReference type="EMBL" id="JAC72498.1"/>
    </source>
</evidence>
<dbReference type="GO" id="GO:0005975">
    <property type="term" value="P:carbohydrate metabolic process"/>
    <property type="evidence" value="ECO:0007669"/>
    <property type="project" value="InterPro"/>
</dbReference>
<accession>A0A061RKG9</accession>
<sequence>MVNIWGYSHINFFAPMSRFAADGAGPAAAAREFKEMVKALHEAGIEVILDVVYNHTAEGGDDDPYLLCMRGLDNSVYYQVDLDSYVQLVNFSGCGNTISANHPVVSKMIIDSLVQWVEEYHVDGFRFDLASALCRDGKGRPIPAPPLIREIAKHPVLSQVKLIAEPWDIGMYQVGSFPNWDVWAEWNGRYRDVIRRFVKGDPGMKKQLATSLAGSADLYNTNNRKPYHGINFVVCHDGFTLYDLVSYNQKHNDINGEQGRDGSNDNFSWNCGAEGETGDEGVQALRVRQMKNMMVALMVSNGVPLILMGDEIMSTRHGNNNYYGHDTELTHFNWDKVAEVKDTFFRFYSELIKLRVSHPLLGQPEFLTGSDVTWHEDNWDDPESKFLAFTLHDNGKGGGSLYVALNAHHFNVSVGLPPPPAGTQWRRVVDTNLPPPRDITPMGNSGVDGPYEITAYSSIILVAK</sequence>
<dbReference type="SUPFAM" id="SSF51445">
    <property type="entry name" value="(Trans)glycosidases"/>
    <property type="match status" value="1"/>
</dbReference>
<protein>
    <submittedName>
        <fullName evidence="2">Glycogen operon protein</fullName>
    </submittedName>
</protein>
<dbReference type="PANTHER" id="PTHR43002">
    <property type="entry name" value="GLYCOGEN DEBRANCHING ENZYME"/>
    <property type="match status" value="1"/>
</dbReference>
<dbReference type="InterPro" id="IPR017853">
    <property type="entry name" value="GH"/>
</dbReference>
<dbReference type="CDD" id="cd11326">
    <property type="entry name" value="AmyAc_Glg_debranch"/>
    <property type="match status" value="1"/>
</dbReference>